<accession>A0ABY4SXN1</accession>
<dbReference type="InterPro" id="IPR008707">
    <property type="entry name" value="B-propeller_PilY1"/>
</dbReference>
<evidence type="ECO:0000259" key="4">
    <source>
        <dbReference type="Pfam" id="PF05567"/>
    </source>
</evidence>
<keyword evidence="2" id="KW-0106">Calcium</keyword>
<keyword evidence="6" id="KW-1185">Reference proteome</keyword>
<gene>
    <name evidence="5" type="ORF">IM816_12660</name>
</gene>
<protein>
    <recommendedName>
        <fullName evidence="4">PilY1 beta-propeller domain-containing protein</fullName>
    </recommendedName>
</protein>
<evidence type="ECO:0000256" key="1">
    <source>
        <dbReference type="ARBA" id="ARBA00022723"/>
    </source>
</evidence>
<sequence length="1329" mass="140134">MNSFRKVAQRLLALVGLLALGFPASVGLAADTKLSNLPLYSASNVPANLMLALSVEFPTGTVAAYTDNAGVALVTGSTSYSCGGKVTDSNASFGVCYFPAMNYLGYFDPLKCYQYSSSDGYFKPSKTLTSSDNSCGGDWSGNALNWATMTALDEFRKTLTGGNRAVDTATATVLVRSNLNNQSNEGNFPNKRLGANNNVSLKDVAGDDVKNWSVAYFRSYGLGTTFRVSNNPAFSSTGKTNGVNNVVLTYNAQVSVCEKNTAEDNCTAYGSNYKPEGLIQQNYQRIRVGAAAYANTSGAPNPNGLVRALLRDNGPTTYNGNGARQPNAYAEWSATDGTLYSNPAANDSNLATGPDGTAFSQSGVINYLNKFGTNGYETYDTISELYWSALAYFMRAPLDPAYSSSLNATNSLDKAFPAFKGTKADSSDSNDPMQYKCAANAILVIGDSHTHCDRRVPSSTGPSGTNGYCAMQATETVVKGVDAGKYTTNMGNLPLIEADGNNGTASASFSAAKLGGNAAGTSFVNSGQLSTYFIAGLAYFAHTNDIRSDLTGKQTVDTYVVDVMEPGVFSGANGQEIYNTGNGSAGPNQYWLAAKYGGFADTKGDGKPSSFLTWHTNTSTVAKKDLRPDNYFVGNRPDLIVAGLASIFSNVSTTASLSASGPSVSPTRVLSDVTANAAPYNSPVAGFPIYTVTYFPGTWSGEVTGFVASAAVGADVQAATGSNTWSAQTRLDALGAYADSTSSTLGWRDIRRVFTRVGSAGKPFRWASLNATQQSNLSSDSTLLDFLRGDRSKEGTSFHIRTHLLGDIVNSQATLVQGALSTSYTDGNNPGYSAFVTAQSSRMPVVYVGANDGMVHAFEADFSSGGTNSLGGGGAELWAYVPNLVFAGPNNTPAVDGLAALANLKGATTNGYDHHFYVDQTPQAADVDFDWTVNTAGTAGTKPTTNNWHTVLVGGLGKGGKGFYGLDITTVPSAPTTTKDTTIESTIATAKSLWEFTDSTMGYTYARPLIAKTRKYGWVVIATSGYNNADGKGYLYVINVKTGTLLEKIATTTGSTTSPIGLSRPSAYIKDVTDNTVEQVYVGDLQGNVWRFDLSGTGAYPSPVILAKLTDPSGGAQPITTAPRIELNYDSTGTGTRRWVFVGTGKFLDSSDLTDTQTQTMYALRDGTGVSPNPISTPITRANLRQNNLVDNLNIQDADYGWYYDLTGTAPGTGGATERIVVDPDAVAGIFSINWGTLIPTADPCALSGAVYSAAYDSGQSNLLSSTGQSVKFLTANTAITNLQMVQLPNNGKFVLLYGQTGQSPQTANMVQPGNSALLQRTNWREILD</sequence>
<dbReference type="Proteomes" id="UP001056681">
    <property type="component" value="Chromosome"/>
</dbReference>
<evidence type="ECO:0000256" key="2">
    <source>
        <dbReference type="ARBA" id="ARBA00022837"/>
    </source>
</evidence>
<dbReference type="Pfam" id="PF05567">
    <property type="entry name" value="T4P_PilY1"/>
    <property type="match status" value="1"/>
</dbReference>
<keyword evidence="1" id="KW-0479">Metal-binding</keyword>
<keyword evidence="3" id="KW-0732">Signal</keyword>
<evidence type="ECO:0000256" key="3">
    <source>
        <dbReference type="SAM" id="SignalP"/>
    </source>
</evidence>
<dbReference type="EMBL" id="CP063231">
    <property type="protein sequence ID" value="URL57479.1"/>
    <property type="molecule type" value="Genomic_DNA"/>
</dbReference>
<feature type="domain" description="PilY1 beta-propeller" evidence="4">
    <location>
        <begin position="805"/>
        <end position="1189"/>
    </location>
</feature>
<reference evidence="5" key="1">
    <citation type="submission" date="2020-10" db="EMBL/GenBank/DDBJ databases">
        <title>Whole-genome sequence of Luteibacter sp. EIF3.</title>
        <authorList>
            <person name="Friedrich I."/>
            <person name="Hertel R."/>
            <person name="Daniel R."/>
        </authorList>
    </citation>
    <scope>NUCLEOTIDE SEQUENCE</scope>
    <source>
        <strain evidence="5">EIF3</strain>
    </source>
</reference>
<evidence type="ECO:0000313" key="6">
    <source>
        <dbReference type="Proteomes" id="UP001056681"/>
    </source>
</evidence>
<proteinExistence type="predicted"/>
<feature type="signal peptide" evidence="3">
    <location>
        <begin position="1"/>
        <end position="29"/>
    </location>
</feature>
<organism evidence="5 6">
    <name type="scientific">Luteibacter flocculans</name>
    <dbReference type="NCBI Taxonomy" id="2780091"/>
    <lineage>
        <taxon>Bacteria</taxon>
        <taxon>Pseudomonadati</taxon>
        <taxon>Pseudomonadota</taxon>
        <taxon>Gammaproteobacteria</taxon>
        <taxon>Lysobacterales</taxon>
        <taxon>Rhodanobacteraceae</taxon>
        <taxon>Luteibacter</taxon>
    </lineage>
</organism>
<evidence type="ECO:0000313" key="5">
    <source>
        <dbReference type="EMBL" id="URL57479.1"/>
    </source>
</evidence>
<dbReference type="RefSeq" id="WP_250338358.1">
    <property type="nucleotide sequence ID" value="NZ_CP063231.1"/>
</dbReference>
<name>A0ABY4SXN1_9GAMM</name>
<feature type="chain" id="PRO_5045228466" description="PilY1 beta-propeller domain-containing protein" evidence="3">
    <location>
        <begin position="30"/>
        <end position="1329"/>
    </location>
</feature>